<sequence>MTDKGPERLAPLRELASSIDERRLLELVDATLEVLEKDTAQVLDQTNIARDIAGRTAAGDWIANTELREIQADAAYFLEMYKHQREGITQLKAAVRDKLNQSTIDAQKSASED</sequence>
<organism evidence="1">
    <name type="scientific">marine metagenome</name>
    <dbReference type="NCBI Taxonomy" id="408172"/>
    <lineage>
        <taxon>unclassified sequences</taxon>
        <taxon>metagenomes</taxon>
        <taxon>ecological metagenomes</taxon>
    </lineage>
</organism>
<proteinExistence type="predicted"/>
<name>A0A381NRP6_9ZZZZ</name>
<evidence type="ECO:0000313" key="1">
    <source>
        <dbReference type="EMBL" id="SUZ56163.1"/>
    </source>
</evidence>
<protein>
    <submittedName>
        <fullName evidence="1">Uncharacterized protein</fullName>
    </submittedName>
</protein>
<reference evidence="1" key="1">
    <citation type="submission" date="2018-05" db="EMBL/GenBank/DDBJ databases">
        <authorList>
            <person name="Lanie J.A."/>
            <person name="Ng W.-L."/>
            <person name="Kazmierczak K.M."/>
            <person name="Andrzejewski T.M."/>
            <person name="Davidsen T.M."/>
            <person name="Wayne K.J."/>
            <person name="Tettelin H."/>
            <person name="Glass J.I."/>
            <person name="Rusch D."/>
            <person name="Podicherti R."/>
            <person name="Tsui H.-C.T."/>
            <person name="Winkler M.E."/>
        </authorList>
    </citation>
    <scope>NUCLEOTIDE SEQUENCE</scope>
</reference>
<gene>
    <name evidence="1" type="ORF">METZ01_LOCUS9017</name>
</gene>
<dbReference type="EMBL" id="UINC01000484">
    <property type="protein sequence ID" value="SUZ56163.1"/>
    <property type="molecule type" value="Genomic_DNA"/>
</dbReference>
<dbReference type="AlphaFoldDB" id="A0A381NRP6"/>
<accession>A0A381NRP6</accession>